<dbReference type="AlphaFoldDB" id="A0A9P3PE82"/>
<reference evidence="2" key="1">
    <citation type="submission" date="2022-07" db="EMBL/GenBank/DDBJ databases">
        <title>The genome of Lyophyllum shimeji provides insight into the initial evolution of ectomycorrhizal fungal genome.</title>
        <authorList>
            <person name="Kobayashi Y."/>
            <person name="Shibata T."/>
            <person name="Hirakawa H."/>
            <person name="Shigenobu S."/>
            <person name="Nishiyama T."/>
            <person name="Yamada A."/>
            <person name="Hasebe M."/>
            <person name="Kawaguchi M."/>
        </authorList>
    </citation>
    <scope>NUCLEOTIDE SEQUENCE</scope>
    <source>
        <strain evidence="2">AT787</strain>
    </source>
</reference>
<feature type="signal peptide" evidence="1">
    <location>
        <begin position="1"/>
        <end position="19"/>
    </location>
</feature>
<evidence type="ECO:0000256" key="1">
    <source>
        <dbReference type="SAM" id="SignalP"/>
    </source>
</evidence>
<keyword evidence="3" id="KW-1185">Reference proteome</keyword>
<evidence type="ECO:0000313" key="3">
    <source>
        <dbReference type="Proteomes" id="UP001063166"/>
    </source>
</evidence>
<dbReference type="PROSITE" id="PS51257">
    <property type="entry name" value="PROKAR_LIPOPROTEIN"/>
    <property type="match status" value="1"/>
</dbReference>
<dbReference type="EMBL" id="BRPK01000001">
    <property type="protein sequence ID" value="GLB34385.1"/>
    <property type="molecule type" value="Genomic_DNA"/>
</dbReference>
<dbReference type="Proteomes" id="UP001063166">
    <property type="component" value="Unassembled WGS sequence"/>
</dbReference>
<evidence type="ECO:0000313" key="2">
    <source>
        <dbReference type="EMBL" id="GLB34385.1"/>
    </source>
</evidence>
<organism evidence="2 3">
    <name type="scientific">Lyophyllum shimeji</name>
    <name type="common">Hon-shimeji</name>
    <name type="synonym">Tricholoma shimeji</name>
    <dbReference type="NCBI Taxonomy" id="47721"/>
    <lineage>
        <taxon>Eukaryota</taxon>
        <taxon>Fungi</taxon>
        <taxon>Dikarya</taxon>
        <taxon>Basidiomycota</taxon>
        <taxon>Agaricomycotina</taxon>
        <taxon>Agaricomycetes</taxon>
        <taxon>Agaricomycetidae</taxon>
        <taxon>Agaricales</taxon>
        <taxon>Tricholomatineae</taxon>
        <taxon>Lyophyllaceae</taxon>
        <taxon>Lyophyllum</taxon>
    </lineage>
</organism>
<name>A0A9P3PE82_LYOSH</name>
<comment type="caution">
    <text evidence="2">The sequence shown here is derived from an EMBL/GenBank/DDBJ whole genome shotgun (WGS) entry which is preliminary data.</text>
</comment>
<proteinExistence type="predicted"/>
<feature type="chain" id="PRO_5040445361" evidence="1">
    <location>
        <begin position="20"/>
        <end position="95"/>
    </location>
</feature>
<gene>
    <name evidence="2" type="ORF">LshimejAT787_0112690</name>
</gene>
<keyword evidence="1" id="KW-0732">Signal</keyword>
<protein>
    <submittedName>
        <fullName evidence="2">Uncharacterized protein</fullName>
    </submittedName>
</protein>
<sequence>MKLHAAAVASLVVSAFVAAGGCAPTNKRASNIAGSISESGTTQKWVENRRTLDSEMKKWIQRRWRGGSQEALWTLGHSARGCPSDWRNIINTLVM</sequence>
<accession>A0A9P3PE82</accession>